<dbReference type="EMBL" id="CAJVCH010544391">
    <property type="protein sequence ID" value="CAG7827666.1"/>
    <property type="molecule type" value="Genomic_DNA"/>
</dbReference>
<name>A0A8J2PTU0_9HEXA</name>
<dbReference type="AlphaFoldDB" id="A0A8J2PTU0"/>
<gene>
    <name evidence="1" type="ORF">AFUS01_LOCUS37641</name>
</gene>
<evidence type="ECO:0000313" key="2">
    <source>
        <dbReference type="Proteomes" id="UP000708208"/>
    </source>
</evidence>
<organism evidence="1 2">
    <name type="scientific">Allacma fusca</name>
    <dbReference type="NCBI Taxonomy" id="39272"/>
    <lineage>
        <taxon>Eukaryota</taxon>
        <taxon>Metazoa</taxon>
        <taxon>Ecdysozoa</taxon>
        <taxon>Arthropoda</taxon>
        <taxon>Hexapoda</taxon>
        <taxon>Collembola</taxon>
        <taxon>Symphypleona</taxon>
        <taxon>Sminthuridae</taxon>
        <taxon>Allacma</taxon>
    </lineage>
</organism>
<protein>
    <submittedName>
        <fullName evidence="1">Uncharacterized protein</fullName>
    </submittedName>
</protein>
<comment type="caution">
    <text evidence="1">The sequence shown here is derived from an EMBL/GenBank/DDBJ whole genome shotgun (WGS) entry which is preliminary data.</text>
</comment>
<keyword evidence="2" id="KW-1185">Reference proteome</keyword>
<feature type="non-terminal residue" evidence="1">
    <location>
        <position position="1"/>
    </location>
</feature>
<proteinExistence type="predicted"/>
<reference evidence="1" key="1">
    <citation type="submission" date="2021-06" db="EMBL/GenBank/DDBJ databases">
        <authorList>
            <person name="Hodson N. C."/>
            <person name="Mongue J. A."/>
            <person name="Jaron S. K."/>
        </authorList>
    </citation>
    <scope>NUCLEOTIDE SEQUENCE</scope>
</reference>
<accession>A0A8J2PTU0</accession>
<sequence>CVLSLWKIGITSSGKPRWIQYTRMVFTQMEDQMIAFNKAQNANKTGGLTSDSICGIVALGDIQGFSTLQLVDPSGNVLEILGTFEGSRKIFVR</sequence>
<evidence type="ECO:0000313" key="1">
    <source>
        <dbReference type="EMBL" id="CAG7827666.1"/>
    </source>
</evidence>
<dbReference type="Proteomes" id="UP000708208">
    <property type="component" value="Unassembled WGS sequence"/>
</dbReference>